<dbReference type="Pfam" id="PF18994">
    <property type="entry name" value="Prophage_tailD1"/>
    <property type="match status" value="1"/>
</dbReference>
<dbReference type="Proteomes" id="UP001152867">
    <property type="component" value="Unassembled WGS sequence"/>
</dbReference>
<accession>A0ABT6DCC4</accession>
<protein>
    <submittedName>
        <fullName evidence="3">Phage tail protein</fullName>
    </submittedName>
</protein>
<proteinExistence type="predicted"/>
<dbReference type="Pfam" id="PF06605">
    <property type="entry name" value="Prophage_tail"/>
    <property type="match status" value="1"/>
</dbReference>
<dbReference type="RefSeq" id="WP_178942772.1">
    <property type="nucleotide sequence ID" value="NZ_JAIWJH010000020.1"/>
</dbReference>
<name>A0ABT6DCC4_9LACO</name>
<evidence type="ECO:0000259" key="1">
    <source>
        <dbReference type="Pfam" id="PF06605"/>
    </source>
</evidence>
<dbReference type="Gene3D" id="3.55.50.40">
    <property type="match status" value="1"/>
</dbReference>
<feature type="domain" description="Prophage endopeptidase tail N-terminal" evidence="2">
    <location>
        <begin position="18"/>
        <end position="104"/>
    </location>
</feature>
<reference evidence="3" key="1">
    <citation type="submission" date="2022-06" db="EMBL/GenBank/DDBJ databases">
        <title>Antifungal cultures and metabolites of lactic acid bacteria for use in dairy fermentations.</title>
        <authorList>
            <person name="Zhao Z."/>
            <person name="Gaenzle M."/>
        </authorList>
    </citation>
    <scope>NUCLEOTIDE SEQUENCE</scope>
    <source>
        <strain evidence="3">FUA3126</strain>
    </source>
</reference>
<evidence type="ECO:0000259" key="2">
    <source>
        <dbReference type="Pfam" id="PF18994"/>
    </source>
</evidence>
<comment type="caution">
    <text evidence="3">The sequence shown here is derived from an EMBL/GenBank/DDBJ whole genome shotgun (WGS) entry which is preliminary data.</text>
</comment>
<dbReference type="InterPro" id="IPR010572">
    <property type="entry name" value="Tail_dom"/>
</dbReference>
<organism evidence="3 4">
    <name type="scientific">Furfurilactobacillus milii</name>
    <dbReference type="NCBI Taxonomy" id="2888272"/>
    <lineage>
        <taxon>Bacteria</taxon>
        <taxon>Bacillati</taxon>
        <taxon>Bacillota</taxon>
        <taxon>Bacilli</taxon>
        <taxon>Lactobacillales</taxon>
        <taxon>Lactobacillaceae</taxon>
        <taxon>Furfurilactobacillus</taxon>
    </lineage>
</organism>
<dbReference type="Gene3D" id="6.20.110.10">
    <property type="match status" value="1"/>
</dbReference>
<evidence type="ECO:0000313" key="4">
    <source>
        <dbReference type="Proteomes" id="UP001152867"/>
    </source>
</evidence>
<feature type="domain" description="Tail spike" evidence="1">
    <location>
        <begin position="107"/>
        <end position="356"/>
    </location>
</feature>
<dbReference type="InterPro" id="IPR044051">
    <property type="entry name" value="Prophage_tail_N"/>
</dbReference>
<keyword evidence="4" id="KW-1185">Reference proteome</keyword>
<dbReference type="EMBL" id="JANDJP010000019">
    <property type="protein sequence ID" value="MDF9914797.1"/>
    <property type="molecule type" value="Genomic_DNA"/>
</dbReference>
<sequence>MPPLVSIRRSIMFSYPSLVVRERNGNSEERLNINDAHDSFQDAWSMNQSMELSLTARLLPGYTSAFNLLKPQNLIVYGGQQYVIKQASPAVDAGILTNQVKAVHIMYDVLKNVRKEDINAGVLTYSFQDACSQFVNGNDQGVTVDYDGSFQSVQIENLGNTSFLEFLTSYLDKFGAVMIPDNLHIHFYSRDTFRHETNNMFVYGGNTDAVHLSTDSSSLINQCWCYGKPVDNENSSSNNDLTKGNFQVKFLFSDQDSINKYGLHRGPAISDERFTDQGSMQQYVQSTLQTEPTLQLNMQYLSRTVIDKGDGWYLRAPSIGLEREVTVTGITQNPYNTASMPTITLDNTSAALRSISLTLSNRVKEHASQINNLTAISNNIRVNEDHFAGLKTIDGGVSDVQYQPNA</sequence>
<gene>
    <name evidence="3" type="ORF">NNA32_11155</name>
</gene>
<evidence type="ECO:0000313" key="3">
    <source>
        <dbReference type="EMBL" id="MDF9914797.1"/>
    </source>
</evidence>